<name>A0AAW1IAA7_POPJA</name>
<comment type="caution">
    <text evidence="13">The sequence shown here is derived from an EMBL/GenBank/DDBJ whole genome shotgun (WGS) entry which is preliminary data.</text>
</comment>
<dbReference type="PANTHER" id="PTHR42643:SF24">
    <property type="entry name" value="IONOTROPIC RECEPTOR 60A"/>
    <property type="match status" value="1"/>
</dbReference>
<accession>A0AAW1IAA7</accession>
<feature type="domain" description="Ionotropic glutamate receptor L-glutamate and glycine-binding" evidence="12">
    <location>
        <begin position="5"/>
        <end position="59"/>
    </location>
</feature>
<dbReference type="SMART" id="SM00918">
    <property type="entry name" value="Lig_chan-Glu_bd"/>
    <property type="match status" value="2"/>
</dbReference>
<dbReference type="SUPFAM" id="SSF53850">
    <property type="entry name" value="Periplasmic binding protein-like II"/>
    <property type="match status" value="1"/>
</dbReference>
<keyword evidence="4" id="KW-0812">Transmembrane</keyword>
<dbReference type="EMBL" id="JASPKY010000730">
    <property type="protein sequence ID" value="KAK9686091.1"/>
    <property type="molecule type" value="Genomic_DNA"/>
</dbReference>
<keyword evidence="10" id="KW-1071">Ligand-gated ion channel</keyword>
<comment type="subcellular location">
    <subcellularLocation>
        <location evidence="1">Cell membrane</location>
        <topology evidence="1">Multi-pass membrane protein</topology>
    </subcellularLocation>
</comment>
<evidence type="ECO:0000256" key="7">
    <source>
        <dbReference type="ARBA" id="ARBA00023136"/>
    </source>
</evidence>
<evidence type="ECO:0000256" key="10">
    <source>
        <dbReference type="ARBA" id="ARBA00023286"/>
    </source>
</evidence>
<keyword evidence="5" id="KW-1133">Transmembrane helix</keyword>
<dbReference type="InterPro" id="IPR052192">
    <property type="entry name" value="Insect_Ionotropic_Sensory_Rcpt"/>
</dbReference>
<evidence type="ECO:0000313" key="13">
    <source>
        <dbReference type="EMBL" id="KAK9686091.1"/>
    </source>
</evidence>
<dbReference type="AlphaFoldDB" id="A0AAW1IAA7"/>
<protein>
    <recommendedName>
        <fullName evidence="12">Ionotropic glutamate receptor L-glutamate and glycine-binding domain-containing protein</fullName>
    </recommendedName>
</protein>
<keyword evidence="11" id="KW-0407">Ion channel</keyword>
<keyword evidence="8" id="KW-0675">Receptor</keyword>
<keyword evidence="9" id="KW-0325">Glycoprotein</keyword>
<organism evidence="13 14">
    <name type="scientific">Popillia japonica</name>
    <name type="common">Japanese beetle</name>
    <dbReference type="NCBI Taxonomy" id="7064"/>
    <lineage>
        <taxon>Eukaryota</taxon>
        <taxon>Metazoa</taxon>
        <taxon>Ecdysozoa</taxon>
        <taxon>Arthropoda</taxon>
        <taxon>Hexapoda</taxon>
        <taxon>Insecta</taxon>
        <taxon>Pterygota</taxon>
        <taxon>Neoptera</taxon>
        <taxon>Endopterygota</taxon>
        <taxon>Coleoptera</taxon>
        <taxon>Polyphaga</taxon>
        <taxon>Scarabaeiformia</taxon>
        <taxon>Scarabaeidae</taxon>
        <taxon>Rutelinae</taxon>
        <taxon>Popillia</taxon>
    </lineage>
</organism>
<feature type="domain" description="Ionotropic glutamate receptor L-glutamate and glycine-binding" evidence="12">
    <location>
        <begin position="305"/>
        <end position="357"/>
    </location>
</feature>
<evidence type="ECO:0000256" key="5">
    <source>
        <dbReference type="ARBA" id="ARBA00022989"/>
    </source>
</evidence>
<proteinExistence type="predicted"/>
<keyword evidence="7" id="KW-0472">Membrane</keyword>
<evidence type="ECO:0000313" key="14">
    <source>
        <dbReference type="Proteomes" id="UP001458880"/>
    </source>
</evidence>
<evidence type="ECO:0000256" key="8">
    <source>
        <dbReference type="ARBA" id="ARBA00023170"/>
    </source>
</evidence>
<evidence type="ECO:0000259" key="12">
    <source>
        <dbReference type="SMART" id="SM00918"/>
    </source>
</evidence>
<dbReference type="PANTHER" id="PTHR42643">
    <property type="entry name" value="IONOTROPIC RECEPTOR 20A-RELATED"/>
    <property type="match status" value="1"/>
</dbReference>
<reference evidence="13 14" key="1">
    <citation type="journal article" date="2024" name="BMC Genomics">
        <title>De novo assembly and annotation of Popillia japonica's genome with initial clues to its potential as an invasive pest.</title>
        <authorList>
            <person name="Cucini C."/>
            <person name="Boschi S."/>
            <person name="Funari R."/>
            <person name="Cardaioli E."/>
            <person name="Iannotti N."/>
            <person name="Marturano G."/>
            <person name="Paoli F."/>
            <person name="Bruttini M."/>
            <person name="Carapelli A."/>
            <person name="Frati F."/>
            <person name="Nardi F."/>
        </authorList>
    </citation>
    <scope>NUCLEOTIDE SEQUENCE [LARGE SCALE GENOMIC DNA]</scope>
    <source>
        <strain evidence="13">DMR45628</strain>
    </source>
</reference>
<evidence type="ECO:0000256" key="1">
    <source>
        <dbReference type="ARBA" id="ARBA00004651"/>
    </source>
</evidence>
<keyword evidence="6" id="KW-0406">Ion transport</keyword>
<evidence type="ECO:0000256" key="2">
    <source>
        <dbReference type="ARBA" id="ARBA00022448"/>
    </source>
</evidence>
<keyword evidence="14" id="KW-1185">Reference proteome</keyword>
<gene>
    <name evidence="13" type="ORF">QE152_g37450</name>
</gene>
<keyword evidence="2" id="KW-0813">Transport</keyword>
<sequence>MKYPPFVFNNDSGIEMELMKLLSNKLNFTLDIRVGGAYTDWGKRFPNKTWSGRVSEIMNTGIIGIGNVQAAPEIALANKPNRRLPRIIFLSLALYAIVLDAIYQSSLIDILTNPQYEHQISTEEEMLASSLSIGGISSYKDIFDVPSDERSAKIYARYQTVPEEYDTVDYWLRSVSQYKNTCSILGGLYVKYLMASRDPLIMTYNGLPKVYVMQNRYQIVEIILGQLWSAKCWRSIVAIPSNEDELEIYGFERRKTSRKCDDIPYIAKQGMCVEGMFKSNTGLFKAIDNFLQGCSIDFIVMKYPPFVINKNNGIESEMLHTISEVFNININMHIEETVRDWGERYPNGTWSGKLKQR</sequence>
<evidence type="ECO:0000256" key="6">
    <source>
        <dbReference type="ARBA" id="ARBA00023065"/>
    </source>
</evidence>
<dbReference type="GO" id="GO:0015276">
    <property type="term" value="F:ligand-gated monoatomic ion channel activity"/>
    <property type="evidence" value="ECO:0007669"/>
    <property type="project" value="InterPro"/>
</dbReference>
<dbReference type="Gene3D" id="3.40.190.10">
    <property type="entry name" value="Periplasmic binding protein-like II"/>
    <property type="match status" value="1"/>
</dbReference>
<dbReference type="InterPro" id="IPR019594">
    <property type="entry name" value="Glu/Gly-bd"/>
</dbReference>
<evidence type="ECO:0000256" key="11">
    <source>
        <dbReference type="ARBA" id="ARBA00023303"/>
    </source>
</evidence>
<keyword evidence="3" id="KW-1003">Cell membrane</keyword>
<dbReference type="GO" id="GO:0005886">
    <property type="term" value="C:plasma membrane"/>
    <property type="evidence" value="ECO:0007669"/>
    <property type="project" value="UniProtKB-SubCell"/>
</dbReference>
<dbReference type="Proteomes" id="UP001458880">
    <property type="component" value="Unassembled WGS sequence"/>
</dbReference>
<evidence type="ECO:0000256" key="9">
    <source>
        <dbReference type="ARBA" id="ARBA00023180"/>
    </source>
</evidence>
<evidence type="ECO:0000256" key="4">
    <source>
        <dbReference type="ARBA" id="ARBA00022692"/>
    </source>
</evidence>
<evidence type="ECO:0000256" key="3">
    <source>
        <dbReference type="ARBA" id="ARBA00022475"/>
    </source>
</evidence>